<name>A0ACB8RJK7_9AGAM</name>
<evidence type="ECO:0000313" key="1">
    <source>
        <dbReference type="EMBL" id="KAI0044225.1"/>
    </source>
</evidence>
<dbReference type="Proteomes" id="UP000814033">
    <property type="component" value="Unassembled WGS sequence"/>
</dbReference>
<reference evidence="1" key="1">
    <citation type="submission" date="2021-02" db="EMBL/GenBank/DDBJ databases">
        <authorList>
            <consortium name="DOE Joint Genome Institute"/>
            <person name="Ahrendt S."/>
            <person name="Looney B.P."/>
            <person name="Miyauchi S."/>
            <person name="Morin E."/>
            <person name="Drula E."/>
            <person name="Courty P.E."/>
            <person name="Chicoki N."/>
            <person name="Fauchery L."/>
            <person name="Kohler A."/>
            <person name="Kuo A."/>
            <person name="Labutti K."/>
            <person name="Pangilinan J."/>
            <person name="Lipzen A."/>
            <person name="Riley R."/>
            <person name="Andreopoulos W."/>
            <person name="He G."/>
            <person name="Johnson J."/>
            <person name="Barry K.W."/>
            <person name="Grigoriev I.V."/>
            <person name="Nagy L."/>
            <person name="Hibbett D."/>
            <person name="Henrissat B."/>
            <person name="Matheny P.B."/>
            <person name="Labbe J."/>
            <person name="Martin F."/>
        </authorList>
    </citation>
    <scope>NUCLEOTIDE SEQUENCE</scope>
    <source>
        <strain evidence="1">FP105234-sp</strain>
    </source>
</reference>
<sequence length="349" mass="37654">MPAFEGIVFVTGVSGFLGAHVAHQLLEKGYRVRASARSGKVDYVKTGHAIYGDRFEVVAVDDLTTGDLTEAVKGVSAIIHVAAPLALSGTPDVVISGAIDGTLNIIRAGYAAGVRKFVVTSSVVATFDPLNLGTLTSITAKSWNPATEEHAKSGKYGPGYTYSYGKTVAEQKTWNFADAHKGDVDVTTLNPPFLGGPFAPSFSAPVPDRSALSTNAYILKLLQKDGDYPRWPGWADVRDVAYAHVTALEAGPLPSGEHKRILLSSEWYDYGEAVRYLIEQRPELKGRTVDPDAAPKFPTGWVVDTSLAKEILGIGHEDVRPWKETILEAADDVLKLEKEWAAKGLKLEF</sequence>
<accession>A0ACB8RJK7</accession>
<comment type="caution">
    <text evidence="1">The sequence shown here is derived from an EMBL/GenBank/DDBJ whole genome shotgun (WGS) entry which is preliminary data.</text>
</comment>
<reference evidence="1" key="2">
    <citation type="journal article" date="2022" name="New Phytol.">
        <title>Evolutionary transition to the ectomycorrhizal habit in the genomes of a hyperdiverse lineage of mushroom-forming fungi.</title>
        <authorList>
            <person name="Looney B."/>
            <person name="Miyauchi S."/>
            <person name="Morin E."/>
            <person name="Drula E."/>
            <person name="Courty P.E."/>
            <person name="Kohler A."/>
            <person name="Kuo A."/>
            <person name="LaButti K."/>
            <person name="Pangilinan J."/>
            <person name="Lipzen A."/>
            <person name="Riley R."/>
            <person name="Andreopoulos W."/>
            <person name="He G."/>
            <person name="Johnson J."/>
            <person name="Nolan M."/>
            <person name="Tritt A."/>
            <person name="Barry K.W."/>
            <person name="Grigoriev I.V."/>
            <person name="Nagy L.G."/>
            <person name="Hibbett D."/>
            <person name="Henrissat B."/>
            <person name="Matheny P.B."/>
            <person name="Labbe J."/>
            <person name="Martin F.M."/>
        </authorList>
    </citation>
    <scope>NUCLEOTIDE SEQUENCE</scope>
    <source>
        <strain evidence="1">FP105234-sp</strain>
    </source>
</reference>
<dbReference type="EMBL" id="MU275990">
    <property type="protein sequence ID" value="KAI0044225.1"/>
    <property type="molecule type" value="Genomic_DNA"/>
</dbReference>
<protein>
    <submittedName>
        <fullName evidence="1">NAD(P)-binding protein</fullName>
    </submittedName>
</protein>
<proteinExistence type="predicted"/>
<gene>
    <name evidence="1" type="ORF">FA95DRAFT_1608731</name>
</gene>
<keyword evidence="2" id="KW-1185">Reference proteome</keyword>
<organism evidence="1 2">
    <name type="scientific">Auriscalpium vulgare</name>
    <dbReference type="NCBI Taxonomy" id="40419"/>
    <lineage>
        <taxon>Eukaryota</taxon>
        <taxon>Fungi</taxon>
        <taxon>Dikarya</taxon>
        <taxon>Basidiomycota</taxon>
        <taxon>Agaricomycotina</taxon>
        <taxon>Agaricomycetes</taxon>
        <taxon>Russulales</taxon>
        <taxon>Auriscalpiaceae</taxon>
        <taxon>Auriscalpium</taxon>
    </lineage>
</organism>
<evidence type="ECO:0000313" key="2">
    <source>
        <dbReference type="Proteomes" id="UP000814033"/>
    </source>
</evidence>